<keyword evidence="2" id="KW-1185">Reference proteome</keyword>
<proteinExistence type="predicted"/>
<dbReference type="Gene3D" id="3.90.1200.10">
    <property type="match status" value="1"/>
</dbReference>
<evidence type="ECO:0000313" key="1">
    <source>
        <dbReference type="EMBL" id="UPM53326.1"/>
    </source>
</evidence>
<organism evidence="1 2">
    <name type="scientific">Gottfriedia acidiceleris</name>
    <dbReference type="NCBI Taxonomy" id="371036"/>
    <lineage>
        <taxon>Bacteria</taxon>
        <taxon>Bacillati</taxon>
        <taxon>Bacillota</taxon>
        <taxon>Bacilli</taxon>
        <taxon>Bacillales</taxon>
        <taxon>Bacillaceae</taxon>
        <taxon>Gottfriedia</taxon>
    </lineage>
</organism>
<keyword evidence="1" id="KW-0946">Virion</keyword>
<gene>
    <name evidence="1" type="ORF">MY490_16150</name>
</gene>
<dbReference type="InterPro" id="IPR014255">
    <property type="entry name" value="Spore_coat_CotS"/>
</dbReference>
<name>A0ABY4JHK9_9BACI</name>
<dbReference type="NCBIfam" id="TIGR02906">
    <property type="entry name" value="spore_CotS"/>
    <property type="match status" value="1"/>
</dbReference>
<evidence type="ECO:0000313" key="2">
    <source>
        <dbReference type="Proteomes" id="UP000830639"/>
    </source>
</evidence>
<dbReference type="PANTHER" id="PTHR39179">
    <property type="entry name" value="SPORE COAT PROTEIN I"/>
    <property type="match status" value="1"/>
</dbReference>
<dbReference type="PANTHER" id="PTHR39179:SF1">
    <property type="entry name" value="SPORE COAT PROTEIN I"/>
    <property type="match status" value="1"/>
</dbReference>
<reference evidence="1 2" key="1">
    <citation type="submission" date="2022-04" db="EMBL/GenBank/DDBJ databases">
        <title>Mechanism of arsenic methylation and mitigation arsenic toxicity by Bacillus sp. LH14 from an Arsenic-Contaminated Paddy Soil.</title>
        <authorList>
            <person name="Wang D."/>
        </authorList>
    </citation>
    <scope>NUCLEOTIDE SEQUENCE [LARGE SCALE GENOMIC DNA]</scope>
    <source>
        <strain evidence="1 2">LH14</strain>
    </source>
</reference>
<protein>
    <submittedName>
        <fullName evidence="1">CotS family spore coat protein</fullName>
    </submittedName>
</protein>
<dbReference type="InterPro" id="IPR047175">
    <property type="entry name" value="CotS-like"/>
</dbReference>
<keyword evidence="1" id="KW-0167">Capsid protein</keyword>
<dbReference type="Proteomes" id="UP000830639">
    <property type="component" value="Chromosome"/>
</dbReference>
<dbReference type="EMBL" id="CP096034">
    <property type="protein sequence ID" value="UPM53326.1"/>
    <property type="molecule type" value="Genomic_DNA"/>
</dbReference>
<accession>A0ABY4JHK9</accession>
<sequence length="346" mass="40586">MDAFFSELVKKVIANYPLEVKHKSLEYIDEKKAEWPIDTNIGEVLLKKVSIDERYIEFMIYAIDYLRDNGVFTPEVLTTKLGEGFVKRIDEYFMLFEAVNGRRPNFESEDDLILLMNGIASFHKASVGIELTTEQVSSIQSNWKNDLQNKFLKLTKWKEERAKLKLQNEIDKLFLKNINIVLMQCEKALAIVDKYIVEVVEEIAQTKTLCYQNFDVNDLIIGEDGNLYFFNMSSLKIELPIHDMRRILNIIMKKEKNWNPKLMKKIIIAYHEINPLACLQYQFLKADLLFPHLFYDLFSAHYENTEVIGVDPILVSEMKKIITLELSKEKVISSVFIQTNEEPYRR</sequence>
<dbReference type="InterPro" id="IPR011009">
    <property type="entry name" value="Kinase-like_dom_sf"/>
</dbReference>
<dbReference type="RefSeq" id="WP_248266598.1">
    <property type="nucleotide sequence ID" value="NZ_CP096034.1"/>
</dbReference>
<dbReference type="Gene3D" id="3.30.200.20">
    <property type="entry name" value="Phosphorylase Kinase, domain 1"/>
    <property type="match status" value="1"/>
</dbReference>
<dbReference type="SUPFAM" id="SSF56112">
    <property type="entry name" value="Protein kinase-like (PK-like)"/>
    <property type="match status" value="1"/>
</dbReference>